<organism evidence="1 2">
    <name type="scientific">Calycomorphotria hydatis</name>
    <dbReference type="NCBI Taxonomy" id="2528027"/>
    <lineage>
        <taxon>Bacteria</taxon>
        <taxon>Pseudomonadati</taxon>
        <taxon>Planctomycetota</taxon>
        <taxon>Planctomycetia</taxon>
        <taxon>Planctomycetales</taxon>
        <taxon>Planctomycetaceae</taxon>
        <taxon>Calycomorphotria</taxon>
    </lineage>
</organism>
<dbReference type="KEGG" id="chya:V22_15350"/>
<reference evidence="1 2" key="1">
    <citation type="submission" date="2019-02" db="EMBL/GenBank/DDBJ databases">
        <title>Deep-cultivation of Planctomycetes and their phenomic and genomic characterization uncovers novel biology.</title>
        <authorList>
            <person name="Wiegand S."/>
            <person name="Jogler M."/>
            <person name="Boedeker C."/>
            <person name="Pinto D."/>
            <person name="Vollmers J."/>
            <person name="Rivas-Marin E."/>
            <person name="Kohn T."/>
            <person name="Peeters S.H."/>
            <person name="Heuer A."/>
            <person name="Rast P."/>
            <person name="Oberbeckmann S."/>
            <person name="Bunk B."/>
            <person name="Jeske O."/>
            <person name="Meyerdierks A."/>
            <person name="Storesund J.E."/>
            <person name="Kallscheuer N."/>
            <person name="Luecker S."/>
            <person name="Lage O.M."/>
            <person name="Pohl T."/>
            <person name="Merkel B.J."/>
            <person name="Hornburger P."/>
            <person name="Mueller R.-W."/>
            <person name="Bruemmer F."/>
            <person name="Labrenz M."/>
            <person name="Spormann A.M."/>
            <person name="Op den Camp H."/>
            <person name="Overmann J."/>
            <person name="Amann R."/>
            <person name="Jetten M.S.M."/>
            <person name="Mascher T."/>
            <person name="Medema M.H."/>
            <person name="Devos D.P."/>
            <person name="Kaster A.-K."/>
            <person name="Ovreas L."/>
            <person name="Rohde M."/>
            <person name="Galperin M.Y."/>
            <person name="Jogler C."/>
        </authorList>
    </citation>
    <scope>NUCLEOTIDE SEQUENCE [LARGE SCALE GENOMIC DNA]</scope>
    <source>
        <strain evidence="1 2">V22</strain>
    </source>
</reference>
<dbReference type="AlphaFoldDB" id="A0A517T7E9"/>
<accession>A0A517T7E9</accession>
<proteinExistence type="predicted"/>
<dbReference type="EMBL" id="CP036316">
    <property type="protein sequence ID" value="QDT64303.1"/>
    <property type="molecule type" value="Genomic_DNA"/>
</dbReference>
<sequence length="40" mass="4750">MLWQKMHLFAMPKAIRNRQCMNKQGDIDGNSTMLGKERRN</sequence>
<gene>
    <name evidence="1" type="ORF">V22_15350</name>
</gene>
<dbReference type="RefSeq" id="WP_261342092.1">
    <property type="nucleotide sequence ID" value="NZ_CP036316.1"/>
</dbReference>
<keyword evidence="2" id="KW-1185">Reference proteome</keyword>
<evidence type="ECO:0000313" key="2">
    <source>
        <dbReference type="Proteomes" id="UP000319976"/>
    </source>
</evidence>
<protein>
    <submittedName>
        <fullName evidence="1">Uncharacterized protein</fullName>
    </submittedName>
</protein>
<dbReference type="Proteomes" id="UP000319976">
    <property type="component" value="Chromosome"/>
</dbReference>
<name>A0A517T7E9_9PLAN</name>
<evidence type="ECO:0000313" key="1">
    <source>
        <dbReference type="EMBL" id="QDT64303.1"/>
    </source>
</evidence>